<comment type="similarity">
    <text evidence="1">Belongs to the short-chain dehydrogenases/reductases (SDR) family.</text>
</comment>
<evidence type="ECO:0000256" key="1">
    <source>
        <dbReference type="ARBA" id="ARBA00006484"/>
    </source>
</evidence>
<dbReference type="Gene3D" id="3.40.50.720">
    <property type="entry name" value="NAD(P)-binding Rossmann-like Domain"/>
    <property type="match status" value="1"/>
</dbReference>
<keyword evidence="2" id="KW-0560">Oxidoreductase</keyword>
<evidence type="ECO:0000313" key="4">
    <source>
        <dbReference type="Proteomes" id="UP001148312"/>
    </source>
</evidence>
<dbReference type="Proteomes" id="UP001148312">
    <property type="component" value="Unassembled WGS sequence"/>
</dbReference>
<reference evidence="3" key="2">
    <citation type="journal article" date="2023" name="IMA Fungus">
        <title>Comparative genomic study of the Penicillium genus elucidates a diverse pangenome and 15 lateral gene transfer events.</title>
        <authorList>
            <person name="Petersen C."/>
            <person name="Sorensen T."/>
            <person name="Nielsen M.R."/>
            <person name="Sondergaard T.E."/>
            <person name="Sorensen J.L."/>
            <person name="Fitzpatrick D.A."/>
            <person name="Frisvad J.C."/>
            <person name="Nielsen K.L."/>
        </authorList>
    </citation>
    <scope>NUCLEOTIDE SEQUENCE</scope>
    <source>
        <strain evidence="3">IBT 30728</strain>
    </source>
</reference>
<sequence>MVRILITGSSDGLGLEAARQLIQRNHTVYLHARNQQRAEEARAKCPGAAGVLIADLTTMAETKKLAEEANAIGTFDAVILNAGMFHGDYRKTPDFGMPALAFVNVIALYSLVCLLNRPKRLILISSTLHKQAKTDLKDPFWLERGEKGFQVFQAYCDSKFHVLLLAKAAARRFKGTSVTAVHPGWIQTKMGGAGATDNMQDGIDTYLMLAEGDYDQSVTGVYFEPKRKLAESLPAGDDEHLQEQMVQACEELTKLTLEA</sequence>
<reference evidence="3" key="1">
    <citation type="submission" date="2022-12" db="EMBL/GenBank/DDBJ databases">
        <authorList>
            <person name="Petersen C."/>
        </authorList>
    </citation>
    <scope>NUCLEOTIDE SEQUENCE</scope>
    <source>
        <strain evidence="3">IBT 30728</strain>
    </source>
</reference>
<dbReference type="InterPro" id="IPR036291">
    <property type="entry name" value="NAD(P)-bd_dom_sf"/>
</dbReference>
<dbReference type="PANTHER" id="PTHR43157">
    <property type="entry name" value="PHOSPHATIDYLINOSITOL-GLYCAN BIOSYNTHESIS CLASS F PROTEIN-RELATED"/>
    <property type="match status" value="1"/>
</dbReference>
<accession>A0A9X0C2P2</accession>
<name>A0A9X0C2P2_9EURO</name>
<dbReference type="Pfam" id="PF00106">
    <property type="entry name" value="adh_short"/>
    <property type="match status" value="1"/>
</dbReference>
<organism evidence="3 4">
    <name type="scientific">Penicillium diatomitis</name>
    <dbReference type="NCBI Taxonomy" id="2819901"/>
    <lineage>
        <taxon>Eukaryota</taxon>
        <taxon>Fungi</taxon>
        <taxon>Dikarya</taxon>
        <taxon>Ascomycota</taxon>
        <taxon>Pezizomycotina</taxon>
        <taxon>Eurotiomycetes</taxon>
        <taxon>Eurotiomycetidae</taxon>
        <taxon>Eurotiales</taxon>
        <taxon>Aspergillaceae</taxon>
        <taxon>Penicillium</taxon>
    </lineage>
</organism>
<keyword evidence="4" id="KW-1185">Reference proteome</keyword>
<proteinExistence type="inferred from homology"/>
<protein>
    <submittedName>
        <fullName evidence="3">Short-chain dehydrogenase chyC</fullName>
    </submittedName>
</protein>
<gene>
    <name evidence="3" type="ORF">N7539_000380</name>
</gene>
<dbReference type="PRINTS" id="PR00081">
    <property type="entry name" value="GDHRDH"/>
</dbReference>
<dbReference type="EMBL" id="JAPWDQ010000001">
    <property type="protein sequence ID" value="KAJ5495264.1"/>
    <property type="molecule type" value="Genomic_DNA"/>
</dbReference>
<evidence type="ECO:0000256" key="2">
    <source>
        <dbReference type="ARBA" id="ARBA00023002"/>
    </source>
</evidence>
<dbReference type="InterPro" id="IPR002347">
    <property type="entry name" value="SDR_fam"/>
</dbReference>
<dbReference type="PANTHER" id="PTHR43157:SF31">
    <property type="entry name" value="PHOSPHATIDYLINOSITOL-GLYCAN BIOSYNTHESIS CLASS F PROTEIN"/>
    <property type="match status" value="1"/>
</dbReference>
<dbReference type="AlphaFoldDB" id="A0A9X0C2P2"/>
<comment type="caution">
    <text evidence="3">The sequence shown here is derived from an EMBL/GenBank/DDBJ whole genome shotgun (WGS) entry which is preliminary data.</text>
</comment>
<evidence type="ECO:0000313" key="3">
    <source>
        <dbReference type="EMBL" id="KAJ5495264.1"/>
    </source>
</evidence>
<dbReference type="GeneID" id="81620233"/>
<dbReference type="GO" id="GO:0016491">
    <property type="term" value="F:oxidoreductase activity"/>
    <property type="evidence" value="ECO:0007669"/>
    <property type="project" value="UniProtKB-KW"/>
</dbReference>
<dbReference type="RefSeq" id="XP_056794277.1">
    <property type="nucleotide sequence ID" value="XM_056929984.1"/>
</dbReference>
<dbReference type="SUPFAM" id="SSF51735">
    <property type="entry name" value="NAD(P)-binding Rossmann-fold domains"/>
    <property type="match status" value="1"/>
</dbReference>